<sequence>MDTLKCIITCIENKKNPEKCLMRITQNELQNVFELLNKQIKNKESLEFNRNILKSIILIRKNILTYYIDNKRINNLEILVRYGLLSNAEILYFFEEILLFSNITFRDKQYLNYKKSEETTPDITLLRNLKCEIYNQILKFPSYICIILNYREDGAEFIKSLSYLGTLVTFIAIQKFSSYLLVLWKQRNYKLIKYQNENSEEGTEGYKKRKLDSIQLIDKIKDYRCCYLDIDFKFFENENVTECIINEYLICIFFQIIPISTLEELLTLKQIKYTDKSFFFIKFLTKDNKDIFQFNPNFPIEEERWSIIFNNEFYKHFICILDCKKEELNSSVKIKNLFQYFFSYNIIYPVYLQTNHDYEIIVHYFHELNDFILNYGETFLELTLIESNPIKCNDDLLNTILLIDLLNNKPYFSNHAINLFFYLHEHQNFLNYLSNNYFYIFQIFIKLIFVRLSRELYYKDYENMKIEFQILFNTKSIIEKKIDYIEEEREGIIIINDSSIDKPILLNEEETEKEKENQGVMIKGLDNSNGDKGEKEKEEETYSQNYECSKIMNKFVKLLRKINQIPLYLEYNNLYLYPTFIKSFSFINITKHYAKSFFLSLDENYFNQLKVFNNDRRCPIDFLLLWLKNSFGITYEFNTDNQKLEYIINNSHIKKYYKNIINHFKSVYQQDINNYNNSYNNKNYELKKELEVDYENKLLLKIHCIALFMKDILIESQNYLIDPNYSNQRKPMYHRHKYKVYDGGEDLLQLTFSLSSSFNQEEENKKVFNPNSTEENVNNFSSIEEIIKQLKEIDSLVDVDELKNFSLSTEVIIFVENYISPFLSMELRNSQQTFKPYQNFIRKYPNLFLRIIHTIKIVMHDYFTDKEILEENKDNFSFPKEFITQLINISNTLWFYKVFFENFIMMNNEQSKQLLDRINVLLNGSASQENVAKKLLHIFPLWLFCLTKLAYDETKLIIHDFIDLLVNADKTQIIVSQSKVETMQLLKLLIITSDNPIHNSSFLRNEQIQTFVVRSVLFILTKFLRYQSEEYNCLFDILQFKIDNNEINSDKIFYNIKKCKLPQIFQVFTNYELLNINYRIQFFMIPFIETFLEIFISFVESPKLEKKLLEWFLYPFVNLYYFNRNDIIKRIIKYQNESKLKTINNRIIFKNVIELCIQNVNKYIDIIVPYDDNKNFTLFNGLVRIGIVQIINNIENGSQYFHKIATLFEDEVSFKRLFQKIIPENKFFFEEDIDILLKILTHKSNSVLNKKSLINSILHLISSFSCFNSIIQIIASYPIFKCFNNILNNVSFISFEDFPYSIPQNILIICSMIIQFSSRKQWKMLNNFNQNHSNNDKDKANNINNKLENDKEKETKDRNSNLMEIGDNKKNIIHENSKKEIIEINDEQEETHNVTKQNNINKSSNIKETTSSSLSTSEEKDNQKEKEVELLNNIIKYFSIIESSLDTLYLFSVHLKEESPSKDIKNNTNSSFNPKIIKRIVNFSSQSKASSNNNNDENKFISLKFAQILEKIITIEQFTSYLLENPKLMLIICKILKLCFTEFSFIKDCEKTIIFTKLFRIISQLFKDHIFQPYNYLVNEICHIVDFILRRSFIISKKLKKDNIHVLLNHYERNIGGNDHLKETVKNLDNLIN</sequence>
<dbReference type="Proteomes" id="UP000193920">
    <property type="component" value="Unassembled WGS sequence"/>
</dbReference>
<keyword evidence="3" id="KW-1185">Reference proteome</keyword>
<proteinExistence type="predicted"/>
<name>A0A1Y2A710_9FUNG</name>
<evidence type="ECO:0000313" key="2">
    <source>
        <dbReference type="EMBL" id="ORY18283.1"/>
    </source>
</evidence>
<organism evidence="2 3">
    <name type="scientific">Neocallimastix californiae</name>
    <dbReference type="NCBI Taxonomy" id="1754190"/>
    <lineage>
        <taxon>Eukaryota</taxon>
        <taxon>Fungi</taxon>
        <taxon>Fungi incertae sedis</taxon>
        <taxon>Chytridiomycota</taxon>
        <taxon>Chytridiomycota incertae sedis</taxon>
        <taxon>Neocallimastigomycetes</taxon>
        <taxon>Neocallimastigales</taxon>
        <taxon>Neocallimastigaceae</taxon>
        <taxon>Neocallimastix</taxon>
    </lineage>
</organism>
<feature type="compositionally biased region" description="Low complexity" evidence="1">
    <location>
        <begin position="1398"/>
        <end position="1416"/>
    </location>
</feature>
<dbReference type="OrthoDB" id="10516694at2759"/>
<feature type="region of interest" description="Disordered" evidence="1">
    <location>
        <begin position="1385"/>
        <end position="1425"/>
    </location>
</feature>
<feature type="compositionally biased region" description="Basic and acidic residues" evidence="1">
    <location>
        <begin position="1347"/>
        <end position="1359"/>
    </location>
</feature>
<evidence type="ECO:0000256" key="1">
    <source>
        <dbReference type="SAM" id="MobiDB-lite"/>
    </source>
</evidence>
<protein>
    <submittedName>
        <fullName evidence="2">Uncharacterized protein</fullName>
    </submittedName>
</protein>
<feature type="region of interest" description="Disordered" evidence="1">
    <location>
        <begin position="1328"/>
        <end position="1369"/>
    </location>
</feature>
<feature type="region of interest" description="Disordered" evidence="1">
    <location>
        <begin position="511"/>
        <end position="538"/>
    </location>
</feature>
<dbReference type="EMBL" id="MCOG01000320">
    <property type="protein sequence ID" value="ORY18283.1"/>
    <property type="molecule type" value="Genomic_DNA"/>
</dbReference>
<feature type="compositionally biased region" description="Basic and acidic residues" evidence="1">
    <location>
        <begin position="529"/>
        <end position="538"/>
    </location>
</feature>
<evidence type="ECO:0000313" key="3">
    <source>
        <dbReference type="Proteomes" id="UP000193920"/>
    </source>
</evidence>
<reference evidence="2 3" key="1">
    <citation type="submission" date="2016-08" db="EMBL/GenBank/DDBJ databases">
        <title>A Parts List for Fungal Cellulosomes Revealed by Comparative Genomics.</title>
        <authorList>
            <consortium name="DOE Joint Genome Institute"/>
            <person name="Haitjema C.H."/>
            <person name="Gilmore S.P."/>
            <person name="Henske J.K."/>
            <person name="Solomon K.V."/>
            <person name="De Groot R."/>
            <person name="Kuo A."/>
            <person name="Mondo S.J."/>
            <person name="Salamov A.A."/>
            <person name="Labutti K."/>
            <person name="Zhao Z."/>
            <person name="Chiniquy J."/>
            <person name="Barry K."/>
            <person name="Brewer H.M."/>
            <person name="Purvine S.O."/>
            <person name="Wright A.T."/>
            <person name="Boxma B."/>
            <person name="Van Alen T."/>
            <person name="Hackstein J.H."/>
            <person name="Baker S.E."/>
            <person name="Grigoriev I.V."/>
            <person name="O'Malley M.A."/>
        </authorList>
    </citation>
    <scope>NUCLEOTIDE SEQUENCE [LARGE SCALE GENOMIC DNA]</scope>
    <source>
        <strain evidence="2 3">G1</strain>
    </source>
</reference>
<accession>A0A1Y2A710</accession>
<gene>
    <name evidence="2" type="ORF">LY90DRAFT_677221</name>
</gene>
<comment type="caution">
    <text evidence="2">The sequence shown here is derived from an EMBL/GenBank/DDBJ whole genome shotgun (WGS) entry which is preliminary data.</text>
</comment>